<dbReference type="Pfam" id="PF13439">
    <property type="entry name" value="Glyco_transf_4"/>
    <property type="match status" value="1"/>
</dbReference>
<sequence length="400" mass="43364">MRIAMVSEHANPLALLGGVDAGGQNVHVGALSAQLAARGHDVTVYTRWTGPDVPARVETPDGYVVEHVPVGPPEEVPKDDLLPHMPAFARYLEAQWSERPVDIVHAHFWMSGMAGTRAARRVGTPVVQTFHALGTVKRHQQGARDTSPPERLGIERRLCRQVDRVIATCSDEVEELGRMGLPARRATVVPCGVDTDVFRPYAVPPRERPRLLSIGRLVERKGVGNAIEALAAVPDVDLVVAGGPHPSQLDTDPEIRRLREVARRFRVEDRVTFLGGVGRDDVPRLMNEADIVVAVPWYEPFGIVPVEAMACGRPVVGSAVGGLLDTVLPGQTGELVPPRRPDALAGVLRRLVADEETREAYGRAGRDRAVALYRWSCVAAATEDVYADVAAETTRGAVAR</sequence>
<dbReference type="InterPro" id="IPR050194">
    <property type="entry name" value="Glycosyltransferase_grp1"/>
</dbReference>
<gene>
    <name evidence="6" type="ORF">GCM10009817_35440</name>
</gene>
<keyword evidence="2" id="KW-0328">Glycosyltransferase</keyword>
<comment type="caution">
    <text evidence="6">The sequence shown here is derived from an EMBL/GenBank/DDBJ whole genome shotgun (WGS) entry which is preliminary data.</text>
</comment>
<dbReference type="InterPro" id="IPR028098">
    <property type="entry name" value="Glyco_trans_4-like_N"/>
</dbReference>
<dbReference type="PANTHER" id="PTHR45947">
    <property type="entry name" value="SULFOQUINOVOSYL TRANSFERASE SQD2"/>
    <property type="match status" value="1"/>
</dbReference>
<feature type="domain" description="Glycosyltransferase subfamily 4-like N-terminal" evidence="5">
    <location>
        <begin position="22"/>
        <end position="196"/>
    </location>
</feature>
<evidence type="ECO:0000259" key="5">
    <source>
        <dbReference type="Pfam" id="PF13439"/>
    </source>
</evidence>
<dbReference type="SUPFAM" id="SSF53756">
    <property type="entry name" value="UDP-Glycosyltransferase/glycogen phosphorylase"/>
    <property type="match status" value="1"/>
</dbReference>
<evidence type="ECO:0000313" key="7">
    <source>
        <dbReference type="Proteomes" id="UP001500013"/>
    </source>
</evidence>
<proteinExistence type="predicted"/>
<reference evidence="6 7" key="1">
    <citation type="journal article" date="2019" name="Int. J. Syst. Evol. Microbiol.">
        <title>The Global Catalogue of Microorganisms (GCM) 10K type strain sequencing project: providing services to taxonomists for standard genome sequencing and annotation.</title>
        <authorList>
            <consortium name="The Broad Institute Genomics Platform"/>
            <consortium name="The Broad Institute Genome Sequencing Center for Infectious Disease"/>
            <person name="Wu L."/>
            <person name="Ma J."/>
        </authorList>
    </citation>
    <scope>NUCLEOTIDE SEQUENCE [LARGE SCALE GENOMIC DNA]</scope>
    <source>
        <strain evidence="6 7">JCM 15628</strain>
    </source>
</reference>
<evidence type="ECO:0000313" key="6">
    <source>
        <dbReference type="EMBL" id="GAA1990389.1"/>
    </source>
</evidence>
<dbReference type="PANTHER" id="PTHR45947:SF3">
    <property type="entry name" value="SULFOQUINOVOSYL TRANSFERASE SQD2"/>
    <property type="match status" value="1"/>
</dbReference>
<evidence type="ECO:0000256" key="1">
    <source>
        <dbReference type="ARBA" id="ARBA00021292"/>
    </source>
</evidence>
<dbReference type="Proteomes" id="UP001500013">
    <property type="component" value="Unassembled WGS sequence"/>
</dbReference>
<dbReference type="Gene3D" id="3.40.50.2000">
    <property type="entry name" value="Glycogen Phosphorylase B"/>
    <property type="match status" value="2"/>
</dbReference>
<name>A0ABN2SPP6_9MICO</name>
<protein>
    <recommendedName>
        <fullName evidence="1">D-inositol 3-phosphate glycosyltransferase</fullName>
    </recommendedName>
</protein>
<evidence type="ECO:0000256" key="2">
    <source>
        <dbReference type="ARBA" id="ARBA00022676"/>
    </source>
</evidence>
<dbReference type="Pfam" id="PF00534">
    <property type="entry name" value="Glycos_transf_1"/>
    <property type="match status" value="1"/>
</dbReference>
<keyword evidence="7" id="KW-1185">Reference proteome</keyword>
<accession>A0ABN2SPP6</accession>
<dbReference type="InterPro" id="IPR001296">
    <property type="entry name" value="Glyco_trans_1"/>
</dbReference>
<evidence type="ECO:0000256" key="3">
    <source>
        <dbReference type="ARBA" id="ARBA00022679"/>
    </source>
</evidence>
<organism evidence="6 7">
    <name type="scientific">Terrabacter lapilli</name>
    <dbReference type="NCBI Taxonomy" id="436231"/>
    <lineage>
        <taxon>Bacteria</taxon>
        <taxon>Bacillati</taxon>
        <taxon>Actinomycetota</taxon>
        <taxon>Actinomycetes</taxon>
        <taxon>Micrococcales</taxon>
        <taxon>Intrasporangiaceae</taxon>
        <taxon>Terrabacter</taxon>
    </lineage>
</organism>
<dbReference type="EMBL" id="BAAAPU010000011">
    <property type="protein sequence ID" value="GAA1990389.1"/>
    <property type="molecule type" value="Genomic_DNA"/>
</dbReference>
<keyword evidence="3" id="KW-0808">Transferase</keyword>
<feature type="domain" description="Glycosyl transferase family 1" evidence="4">
    <location>
        <begin position="205"/>
        <end position="367"/>
    </location>
</feature>
<dbReference type="RefSeq" id="WP_344065749.1">
    <property type="nucleotide sequence ID" value="NZ_BAAAPU010000011.1"/>
</dbReference>
<evidence type="ECO:0000259" key="4">
    <source>
        <dbReference type="Pfam" id="PF00534"/>
    </source>
</evidence>